<organism evidence="3 4">
    <name type="scientific">Aureimonas flava</name>
    <dbReference type="NCBI Taxonomy" id="2320271"/>
    <lineage>
        <taxon>Bacteria</taxon>
        <taxon>Pseudomonadati</taxon>
        <taxon>Pseudomonadota</taxon>
        <taxon>Alphaproteobacteria</taxon>
        <taxon>Hyphomicrobiales</taxon>
        <taxon>Aurantimonadaceae</taxon>
        <taxon>Aureimonas</taxon>
    </lineage>
</organism>
<evidence type="ECO:0000256" key="1">
    <source>
        <dbReference type="SAM" id="MobiDB-lite"/>
    </source>
</evidence>
<comment type="caution">
    <text evidence="3">The sequence shown here is derived from an EMBL/GenBank/DDBJ whole genome shotgun (WGS) entry which is preliminary data.</text>
</comment>
<dbReference type="EMBL" id="QYRN01000002">
    <property type="protein sequence ID" value="RIY02817.1"/>
    <property type="molecule type" value="Genomic_DNA"/>
</dbReference>
<evidence type="ECO:0008006" key="5">
    <source>
        <dbReference type="Google" id="ProtNLM"/>
    </source>
</evidence>
<proteinExistence type="predicted"/>
<reference evidence="4" key="1">
    <citation type="submission" date="2018-09" db="EMBL/GenBank/DDBJ databases">
        <authorList>
            <person name="Tuo L."/>
        </authorList>
    </citation>
    <scope>NUCLEOTIDE SEQUENCE [LARGE SCALE GENOMIC DNA]</scope>
    <source>
        <strain evidence="4">M2BS4Y-1</strain>
    </source>
</reference>
<name>A0A3A1WMM8_9HYPH</name>
<protein>
    <recommendedName>
        <fullName evidence="5">Lipoprotein</fullName>
    </recommendedName>
</protein>
<accession>A0A3A1WMM8</accession>
<evidence type="ECO:0000313" key="3">
    <source>
        <dbReference type="EMBL" id="RIY02817.1"/>
    </source>
</evidence>
<dbReference type="PROSITE" id="PS51257">
    <property type="entry name" value="PROKAR_LIPOPROTEIN"/>
    <property type="match status" value="1"/>
</dbReference>
<feature type="chain" id="PRO_5017179639" description="Lipoprotein" evidence="2">
    <location>
        <begin position="17"/>
        <end position="100"/>
    </location>
</feature>
<feature type="signal peptide" evidence="2">
    <location>
        <begin position="1"/>
        <end position="16"/>
    </location>
</feature>
<evidence type="ECO:0000313" key="4">
    <source>
        <dbReference type="Proteomes" id="UP000265750"/>
    </source>
</evidence>
<dbReference type="OrthoDB" id="7908879at2"/>
<keyword evidence="4" id="KW-1185">Reference proteome</keyword>
<dbReference type="AlphaFoldDB" id="A0A3A1WMM8"/>
<sequence>MRPALALPLLATLALAGCTAVDGPAFDGRPGAAPPIGLAPTSYRPPVRPGCDNYADQTARNAYENLSDARDGFGSNALARIQAEREGDRAYRRCREGRRS</sequence>
<gene>
    <name evidence="3" type="ORF">D3218_05600</name>
</gene>
<evidence type="ECO:0000256" key="2">
    <source>
        <dbReference type="SAM" id="SignalP"/>
    </source>
</evidence>
<dbReference type="RefSeq" id="WP_119538894.1">
    <property type="nucleotide sequence ID" value="NZ_QYRN01000002.1"/>
</dbReference>
<dbReference type="Proteomes" id="UP000265750">
    <property type="component" value="Unassembled WGS sequence"/>
</dbReference>
<feature type="region of interest" description="Disordered" evidence="1">
    <location>
        <begin position="24"/>
        <end position="44"/>
    </location>
</feature>
<keyword evidence="2" id="KW-0732">Signal</keyword>